<reference evidence="1 2" key="1">
    <citation type="journal article" date="2014" name="Int. J. Syst. Evol. Microbiol.">
        <title>Complete genome sequence of Corynebacterium casei LMG S-19264T (=DSM 44701T), isolated from a smear-ripened cheese.</title>
        <authorList>
            <consortium name="US DOE Joint Genome Institute (JGI-PGF)"/>
            <person name="Walter F."/>
            <person name="Albersmeier A."/>
            <person name="Kalinowski J."/>
            <person name="Ruckert C."/>
        </authorList>
    </citation>
    <scope>NUCLEOTIDE SEQUENCE [LARGE SCALE GENOMIC DNA]</scope>
    <source>
        <strain evidence="1 2">NBRC 110095</strain>
    </source>
</reference>
<keyword evidence="2" id="KW-1185">Reference proteome</keyword>
<dbReference type="AlphaFoldDB" id="A0AA37T7L4"/>
<dbReference type="EMBL" id="BSPD01000039">
    <property type="protein sequence ID" value="GLS26177.1"/>
    <property type="molecule type" value="Genomic_DNA"/>
</dbReference>
<accession>A0AA37T7L4</accession>
<dbReference type="RefSeq" id="WP_232593076.1">
    <property type="nucleotide sequence ID" value="NZ_BSPD01000039.1"/>
</dbReference>
<name>A0AA37T7L4_9GAMM</name>
<comment type="caution">
    <text evidence="1">The sequence shown here is derived from an EMBL/GenBank/DDBJ whole genome shotgun (WGS) entry which is preliminary data.</text>
</comment>
<dbReference type="Proteomes" id="UP001156870">
    <property type="component" value="Unassembled WGS sequence"/>
</dbReference>
<evidence type="ECO:0000313" key="2">
    <source>
        <dbReference type="Proteomes" id="UP001156870"/>
    </source>
</evidence>
<organism evidence="1 2">
    <name type="scientific">Marinibactrum halimedae</name>
    <dbReference type="NCBI Taxonomy" id="1444977"/>
    <lineage>
        <taxon>Bacteria</taxon>
        <taxon>Pseudomonadati</taxon>
        <taxon>Pseudomonadota</taxon>
        <taxon>Gammaproteobacteria</taxon>
        <taxon>Cellvibrionales</taxon>
        <taxon>Cellvibrionaceae</taxon>
        <taxon>Marinibactrum</taxon>
    </lineage>
</organism>
<proteinExistence type="predicted"/>
<sequence>MHTTSTTLILTPAQIRHFTEGEGLMLLDESGESIAFIHSENAQTTFNRDERDENLSEAKAIVDILECLSINNLGPFDENCNLSEAVGILLARLYQNMHRC</sequence>
<protein>
    <submittedName>
        <fullName evidence="1">Uncharacterized protein</fullName>
    </submittedName>
</protein>
<gene>
    <name evidence="1" type="ORF">GCM10007877_18920</name>
</gene>
<evidence type="ECO:0000313" key="1">
    <source>
        <dbReference type="EMBL" id="GLS26177.1"/>
    </source>
</evidence>